<organism evidence="2 3">
    <name type="scientific">Kipferlia bialata</name>
    <dbReference type="NCBI Taxonomy" id="797122"/>
    <lineage>
        <taxon>Eukaryota</taxon>
        <taxon>Metamonada</taxon>
        <taxon>Carpediemonas-like organisms</taxon>
        <taxon>Kipferlia</taxon>
    </lineage>
</organism>
<feature type="region of interest" description="Disordered" evidence="1">
    <location>
        <begin position="338"/>
        <end position="369"/>
    </location>
</feature>
<feature type="compositionally biased region" description="Basic and acidic residues" evidence="1">
    <location>
        <begin position="1"/>
        <end position="18"/>
    </location>
</feature>
<protein>
    <submittedName>
        <fullName evidence="2">Uncharacterized protein</fullName>
    </submittedName>
</protein>
<keyword evidence="3" id="KW-1185">Reference proteome</keyword>
<dbReference type="InterPro" id="IPR029048">
    <property type="entry name" value="HSP70_C_sf"/>
</dbReference>
<evidence type="ECO:0000256" key="1">
    <source>
        <dbReference type="SAM" id="MobiDB-lite"/>
    </source>
</evidence>
<sequence>MTGDGRVDKRYMPRDLARPKPKPKVPPVPSYQDYTRAAGIGAQGYGIGRPASFLEPSAPTAEQVLANKTLLAKVRVRHQAKTELDLLLYGLRSRIQTPGSTIPEAQRKAAMHRVYNAIWWLEGHQRESAETYDQKRHEIEAMMPEVQCIMPDLVPLDTSTLSLTPEEAPKAVVDYRDQDPSDMQWGPAWWTGGYHPSLAPHHAAPPLPSTVPTIAPTASTYAPTVVSTVAETQQKMRQLWDRPPTSIALEQAQEAVESALQEAMDKGERAEFISEAERLTARESASPAPDTGPIPAPEEPCRPVDMDILMEGRDPSPEAMYSTARDILLRLSPHPHPVTGLGHPLPTLSPSVAPLEESSTSREEETAPVGTKYRQLLTMAAETGSGIGPLTYQAEYEEEEGEAETKRVRKREREIDPSARCLGDLLESDRERAAQHTYKPYQREREQGRGRERRCVAWEDWHF</sequence>
<comment type="caution">
    <text evidence="2">The sequence shown here is derived from an EMBL/GenBank/DDBJ whole genome shotgun (WGS) entry which is preliminary data.</text>
</comment>
<feature type="region of interest" description="Disordered" evidence="1">
    <location>
        <begin position="279"/>
        <end position="301"/>
    </location>
</feature>
<dbReference type="Proteomes" id="UP000265618">
    <property type="component" value="Unassembled WGS sequence"/>
</dbReference>
<gene>
    <name evidence="2" type="ORF">KIPB_002338</name>
</gene>
<dbReference type="EMBL" id="BDIP01000379">
    <property type="protein sequence ID" value="GIQ81388.1"/>
    <property type="molecule type" value="Genomic_DNA"/>
</dbReference>
<reference evidence="2 3" key="1">
    <citation type="journal article" date="2018" name="PLoS ONE">
        <title>The draft genome of Kipferlia bialata reveals reductive genome evolution in fornicate parasites.</title>
        <authorList>
            <person name="Tanifuji G."/>
            <person name="Takabayashi S."/>
            <person name="Kume K."/>
            <person name="Takagi M."/>
            <person name="Nakayama T."/>
            <person name="Kamikawa R."/>
            <person name="Inagaki Y."/>
            <person name="Hashimoto T."/>
        </authorList>
    </citation>
    <scope>NUCLEOTIDE SEQUENCE [LARGE SCALE GENOMIC DNA]</scope>
    <source>
        <strain evidence="2">NY0173</strain>
    </source>
</reference>
<evidence type="ECO:0000313" key="3">
    <source>
        <dbReference type="Proteomes" id="UP000265618"/>
    </source>
</evidence>
<dbReference type="AlphaFoldDB" id="A0A9K3GFX1"/>
<proteinExistence type="predicted"/>
<evidence type="ECO:0000313" key="2">
    <source>
        <dbReference type="EMBL" id="GIQ81388.1"/>
    </source>
</evidence>
<accession>A0A9K3GFX1</accession>
<name>A0A9K3GFX1_9EUKA</name>
<feature type="region of interest" description="Disordered" evidence="1">
    <location>
        <begin position="1"/>
        <end position="30"/>
    </location>
</feature>
<dbReference type="Gene3D" id="1.20.1270.10">
    <property type="match status" value="1"/>
</dbReference>